<protein>
    <submittedName>
        <fullName evidence="2">Uncharacterized protein</fullName>
    </submittedName>
</protein>
<reference evidence="3" key="1">
    <citation type="submission" date="2017-09" db="EMBL/GenBank/DDBJ databases">
        <title>Depth-based differentiation of microbial function through sediment-hosted aquifers and enrichment of novel symbionts in the deep terrestrial subsurface.</title>
        <authorList>
            <person name="Probst A.J."/>
            <person name="Ladd B."/>
            <person name="Jarett J.K."/>
            <person name="Geller-Mcgrath D.E."/>
            <person name="Sieber C.M.K."/>
            <person name="Emerson J.B."/>
            <person name="Anantharaman K."/>
            <person name="Thomas B.C."/>
            <person name="Malmstrom R."/>
            <person name="Stieglmeier M."/>
            <person name="Klingl A."/>
            <person name="Woyke T."/>
            <person name="Ryan C.M."/>
            <person name="Banfield J.F."/>
        </authorList>
    </citation>
    <scope>NUCLEOTIDE SEQUENCE [LARGE SCALE GENOMIC DNA]</scope>
</reference>
<dbReference type="EMBL" id="PFEF01000003">
    <property type="protein sequence ID" value="PJE64722.1"/>
    <property type="molecule type" value="Genomic_DNA"/>
</dbReference>
<organism evidence="2 3">
    <name type="scientific">Candidatus Ryanbacteria bacterium CG10_big_fil_rev_8_21_14_0_10_43_42</name>
    <dbReference type="NCBI Taxonomy" id="1974864"/>
    <lineage>
        <taxon>Bacteria</taxon>
        <taxon>Candidatus Ryaniibacteriota</taxon>
    </lineage>
</organism>
<feature type="compositionally biased region" description="Polar residues" evidence="1">
    <location>
        <begin position="1"/>
        <end position="11"/>
    </location>
</feature>
<name>A0A2M8KXW4_9BACT</name>
<feature type="region of interest" description="Disordered" evidence="1">
    <location>
        <begin position="1"/>
        <end position="77"/>
    </location>
</feature>
<sequence length="94" mass="10523">MGHTPNLSLCQQKKKQRQVDKSLQKHNPNPLISLTGKSEIKAKNPNVTEVTNEPIPDPQGPDEADDPACNPHTNIDNDSRVWQQMLDYIIQTAP</sequence>
<feature type="compositionally biased region" description="Polar residues" evidence="1">
    <location>
        <begin position="25"/>
        <end position="36"/>
    </location>
</feature>
<gene>
    <name evidence="2" type="ORF">COU90_00405</name>
</gene>
<evidence type="ECO:0000313" key="2">
    <source>
        <dbReference type="EMBL" id="PJE64722.1"/>
    </source>
</evidence>
<dbReference type="Proteomes" id="UP000229098">
    <property type="component" value="Unassembled WGS sequence"/>
</dbReference>
<proteinExistence type="predicted"/>
<evidence type="ECO:0000256" key="1">
    <source>
        <dbReference type="SAM" id="MobiDB-lite"/>
    </source>
</evidence>
<comment type="caution">
    <text evidence="2">The sequence shown here is derived from an EMBL/GenBank/DDBJ whole genome shotgun (WGS) entry which is preliminary data.</text>
</comment>
<dbReference type="AlphaFoldDB" id="A0A2M8KXW4"/>
<accession>A0A2M8KXW4</accession>
<evidence type="ECO:0000313" key="3">
    <source>
        <dbReference type="Proteomes" id="UP000229098"/>
    </source>
</evidence>